<gene>
    <name evidence="2" type="ORF">SAMN05661093_04987</name>
</gene>
<sequence length="293" mass="30615">MSDLLTSALDAVGRGWPVFILGRTKRPLANCKACRDTNPVEHDPAACECLTCHGFYAATTDPARVTAMVTQHPRGLLAVRTGAVSVLVVVDIDPRNGGRLDTTLMPPTTAVATGNHGWHLYYRHPGHPVLSRGLPGFPGVDIKADGGYVVLPPSIHPVTRLPYRWLRVCGRVNEMPPRLRDAVSQPVEPRPGPAVATTAGGCGAGLMAGAGGISSPAALLDAHLAAVARAQEGRRRTTLYGAARGVARMVGAKALDTATAIAALTDAGQKAQQSERDIRKAIAGGFQAEGVPL</sequence>
<reference evidence="2 3" key="1">
    <citation type="submission" date="2017-04" db="EMBL/GenBank/DDBJ databases">
        <authorList>
            <person name="Afonso C.L."/>
            <person name="Miller P.J."/>
            <person name="Scott M.A."/>
            <person name="Spackman E."/>
            <person name="Goraichik I."/>
            <person name="Dimitrov K.M."/>
            <person name="Suarez D.L."/>
            <person name="Swayne D.E."/>
        </authorList>
    </citation>
    <scope>NUCLEOTIDE SEQUENCE [LARGE SCALE GENOMIC DNA]</scope>
    <source>
        <strain evidence="2 3">DSM 43828</strain>
    </source>
</reference>
<dbReference type="RefSeq" id="WP_084429422.1">
    <property type="nucleotide sequence ID" value="NZ_FWXV01000004.1"/>
</dbReference>
<dbReference type="SMART" id="SM00943">
    <property type="entry name" value="Prim-Pol"/>
    <property type="match status" value="1"/>
</dbReference>
<evidence type="ECO:0000313" key="3">
    <source>
        <dbReference type="Proteomes" id="UP000192674"/>
    </source>
</evidence>
<dbReference type="Pfam" id="PF09250">
    <property type="entry name" value="Prim-Pol"/>
    <property type="match status" value="1"/>
</dbReference>
<dbReference type="Proteomes" id="UP000192674">
    <property type="component" value="Unassembled WGS sequence"/>
</dbReference>
<evidence type="ECO:0000313" key="2">
    <source>
        <dbReference type="EMBL" id="SMD14194.1"/>
    </source>
</evidence>
<protein>
    <submittedName>
        <fullName evidence="2">Bifunctional DNA primase/polymerase, N-terminal</fullName>
    </submittedName>
</protein>
<organism evidence="2 3">
    <name type="scientific">Kibdelosporangium aridum</name>
    <dbReference type="NCBI Taxonomy" id="2030"/>
    <lineage>
        <taxon>Bacteria</taxon>
        <taxon>Bacillati</taxon>
        <taxon>Actinomycetota</taxon>
        <taxon>Actinomycetes</taxon>
        <taxon>Pseudonocardiales</taxon>
        <taxon>Pseudonocardiaceae</taxon>
        <taxon>Kibdelosporangium</taxon>
    </lineage>
</organism>
<dbReference type="SUPFAM" id="SSF56747">
    <property type="entry name" value="Prim-pol domain"/>
    <property type="match status" value="1"/>
</dbReference>
<evidence type="ECO:0000259" key="1">
    <source>
        <dbReference type="SMART" id="SM00943"/>
    </source>
</evidence>
<dbReference type="CDD" id="cd04859">
    <property type="entry name" value="Prim_Pol"/>
    <property type="match status" value="1"/>
</dbReference>
<dbReference type="InterPro" id="IPR015330">
    <property type="entry name" value="DNA_primase/pol_bifunc_N"/>
</dbReference>
<proteinExistence type="predicted"/>
<dbReference type="EMBL" id="FWXV01000004">
    <property type="protein sequence ID" value="SMD14194.1"/>
    <property type="molecule type" value="Genomic_DNA"/>
</dbReference>
<keyword evidence="3" id="KW-1185">Reference proteome</keyword>
<name>A0A1Y5XSD1_KIBAR</name>
<accession>A0A1Y5XSD1</accession>
<feature type="domain" description="DNA primase/polymerase bifunctional N-terminal" evidence="1">
    <location>
        <begin position="8"/>
        <end position="179"/>
    </location>
</feature>
<dbReference type="OrthoDB" id="3218228at2"/>
<dbReference type="AlphaFoldDB" id="A0A1Y5XSD1"/>